<comment type="caution">
    <text evidence="1">The sequence shown here is derived from an EMBL/GenBank/DDBJ whole genome shotgun (WGS) entry which is preliminary data.</text>
</comment>
<accession>A0A7J8HSY0</accession>
<protein>
    <submittedName>
        <fullName evidence="1">Uncharacterized protein</fullName>
    </submittedName>
</protein>
<dbReference type="EMBL" id="JACASE010000004">
    <property type="protein sequence ID" value="KAF6475015.1"/>
    <property type="molecule type" value="Genomic_DNA"/>
</dbReference>
<evidence type="ECO:0000313" key="2">
    <source>
        <dbReference type="Proteomes" id="UP000593571"/>
    </source>
</evidence>
<evidence type="ECO:0000313" key="1">
    <source>
        <dbReference type="EMBL" id="KAF6475015.1"/>
    </source>
</evidence>
<proteinExistence type="predicted"/>
<keyword evidence="2" id="KW-1185">Reference proteome</keyword>
<organism evidence="1 2">
    <name type="scientific">Rousettus aegyptiacus</name>
    <name type="common">Egyptian fruit bat</name>
    <name type="synonym">Pteropus aegyptiacus</name>
    <dbReference type="NCBI Taxonomy" id="9407"/>
    <lineage>
        <taxon>Eukaryota</taxon>
        <taxon>Metazoa</taxon>
        <taxon>Chordata</taxon>
        <taxon>Craniata</taxon>
        <taxon>Vertebrata</taxon>
        <taxon>Euteleostomi</taxon>
        <taxon>Mammalia</taxon>
        <taxon>Eutheria</taxon>
        <taxon>Laurasiatheria</taxon>
        <taxon>Chiroptera</taxon>
        <taxon>Yinpterochiroptera</taxon>
        <taxon>Pteropodoidea</taxon>
        <taxon>Pteropodidae</taxon>
        <taxon>Rousettinae</taxon>
        <taxon>Rousettus</taxon>
    </lineage>
</organism>
<dbReference type="Proteomes" id="UP000593571">
    <property type="component" value="Unassembled WGS sequence"/>
</dbReference>
<sequence>MNKRARAPSDDRSRAPAMLEIGIVATDLSSLSLLYLPKILVFALATSDCVAVTDERMHIEENSGYRGLNPEGEAHPGERRCCGALSSGTVFTMSSGAAPLPWAQLPPSPSAASAAWCASAYPAEDRAPPGPQSQCLAKEGAPHLPAVCPGSDLA</sequence>
<name>A0A7J8HSY0_ROUAE</name>
<dbReference type="AlphaFoldDB" id="A0A7J8HSY0"/>
<gene>
    <name evidence="1" type="ORF">HJG63_011108</name>
</gene>
<reference evidence="1 2" key="1">
    <citation type="journal article" date="2020" name="Nature">
        <title>Six reference-quality genomes reveal evolution of bat adaptations.</title>
        <authorList>
            <person name="Jebb D."/>
            <person name="Huang Z."/>
            <person name="Pippel M."/>
            <person name="Hughes G.M."/>
            <person name="Lavrichenko K."/>
            <person name="Devanna P."/>
            <person name="Winkler S."/>
            <person name="Jermiin L.S."/>
            <person name="Skirmuntt E.C."/>
            <person name="Katzourakis A."/>
            <person name="Burkitt-Gray L."/>
            <person name="Ray D.A."/>
            <person name="Sullivan K.A.M."/>
            <person name="Roscito J.G."/>
            <person name="Kirilenko B.M."/>
            <person name="Davalos L.M."/>
            <person name="Corthals A.P."/>
            <person name="Power M.L."/>
            <person name="Jones G."/>
            <person name="Ransome R.D."/>
            <person name="Dechmann D.K.N."/>
            <person name="Locatelli A.G."/>
            <person name="Puechmaille S.J."/>
            <person name="Fedrigo O."/>
            <person name="Jarvis E.D."/>
            <person name="Hiller M."/>
            <person name="Vernes S.C."/>
            <person name="Myers E.W."/>
            <person name="Teeling E.C."/>
        </authorList>
    </citation>
    <scope>NUCLEOTIDE SEQUENCE [LARGE SCALE GENOMIC DNA]</scope>
    <source>
        <strain evidence="1">MRouAeg1</strain>
        <tissue evidence="1">Muscle</tissue>
    </source>
</reference>